<accession>A0ABQ3SMB0</accession>
<feature type="region of interest" description="Disordered" evidence="1">
    <location>
        <begin position="1"/>
        <end position="35"/>
    </location>
</feature>
<gene>
    <name evidence="2" type="ORF">Snoj_31870</name>
</gene>
<name>A0ABQ3SMB0_9ACTN</name>
<comment type="caution">
    <text evidence="2">The sequence shown here is derived from an EMBL/GenBank/DDBJ whole genome shotgun (WGS) entry which is preliminary data.</text>
</comment>
<evidence type="ECO:0000313" key="2">
    <source>
        <dbReference type="EMBL" id="GHI69269.1"/>
    </source>
</evidence>
<dbReference type="EMBL" id="BNEC01000005">
    <property type="protein sequence ID" value="GHI69269.1"/>
    <property type="molecule type" value="Genomic_DNA"/>
</dbReference>
<keyword evidence="3" id="KW-1185">Reference proteome</keyword>
<reference evidence="3" key="1">
    <citation type="submission" date="2023-07" db="EMBL/GenBank/DDBJ databases">
        <title>Whole genome shotgun sequence of Streptomyces nojiriensis NBRC 13794.</title>
        <authorList>
            <person name="Komaki H."/>
            <person name="Tamura T."/>
        </authorList>
    </citation>
    <scope>NUCLEOTIDE SEQUENCE [LARGE SCALE GENOMIC DNA]</scope>
    <source>
        <strain evidence="3">NBRC 13794</strain>
    </source>
</reference>
<evidence type="ECO:0000313" key="3">
    <source>
        <dbReference type="Proteomes" id="UP000613974"/>
    </source>
</evidence>
<sequence length="151" mass="16317">MHRLRTASQGAGGHRHHTDRAVGGRTDPPDSPVEPVGVGLLSHYIALGNPILEKRDVLHTRRVIAEGRRPQVLGVLGEPSLARDEPEPDLYLLDHVLHDGHHAPTVNEASHGSELEINLSRHGMEVKTSFLLVPRGPSSAGYCCSAVDVDC</sequence>
<organism evidence="2 3">
    <name type="scientific">Streptomyces nojiriensis</name>
    <dbReference type="NCBI Taxonomy" id="66374"/>
    <lineage>
        <taxon>Bacteria</taxon>
        <taxon>Bacillati</taxon>
        <taxon>Actinomycetota</taxon>
        <taxon>Actinomycetes</taxon>
        <taxon>Kitasatosporales</taxon>
        <taxon>Streptomycetaceae</taxon>
        <taxon>Streptomyces</taxon>
    </lineage>
</organism>
<proteinExistence type="predicted"/>
<evidence type="ECO:0000256" key="1">
    <source>
        <dbReference type="SAM" id="MobiDB-lite"/>
    </source>
</evidence>
<protein>
    <submittedName>
        <fullName evidence="2">Uncharacterized protein</fullName>
    </submittedName>
</protein>
<dbReference type="Proteomes" id="UP000613974">
    <property type="component" value="Unassembled WGS sequence"/>
</dbReference>